<feature type="transmembrane region" description="Helical" evidence="1">
    <location>
        <begin position="257"/>
        <end position="281"/>
    </location>
</feature>
<feature type="transmembrane region" description="Helical" evidence="1">
    <location>
        <begin position="477"/>
        <end position="495"/>
    </location>
</feature>
<name>A0ABT9XII5_9BACL</name>
<dbReference type="EMBL" id="JAUSTP010000014">
    <property type="protein sequence ID" value="MDQ0190121.1"/>
    <property type="molecule type" value="Genomic_DNA"/>
</dbReference>
<sequence>MTMYRGSGSLRETDELRDLLKEIQEKHLHPEDPYEIAALLESIGWNDLRVRQRFGMDNVFDLARQLWGMQRRTIHARANEFVPRTPVWQSVVNAVREFARGMVFALPMVLSEISMLTLHFSLWSYQNLSVSLATSIAIGTILSFFTVGGFMQAIARRAFFYIFQGYYKMAQRVTFQYIRMGIYTSVGISALLVWINGLFPILPFHMLFVGLAYYIVLNAIWLSVTVMYVLKREVFFTGLLASGIGLVWIGFRGLHINIIIAQLAAMLFISLVGMLLVLYFFRRSPNRLEHGIQPHLPRPGVTVYSTLPYFLYGFLYFVLLFVDRVMAWSTNSAFSQYLIWFRGDYEAGLDFALATMILPLGVTEVVVTRIMNAALVAQRQYAGREAAEMNRAFLADYRKSMVTMVITAAISAVLVYLGVKWLLDNYLMHLPQAVTLTSTSNFVFVIGLISYSILSIALLNAVTMFSLNRPELVVRPILLSVAVNLATGFLLSRWFSYADAVWGILAGSIIFLFFTTRNVFQVFRNFDYHLYLLS</sequence>
<proteinExistence type="predicted"/>
<keyword evidence="1" id="KW-0812">Transmembrane</keyword>
<feature type="transmembrane region" description="Helical" evidence="1">
    <location>
        <begin position="131"/>
        <end position="155"/>
    </location>
</feature>
<keyword evidence="1" id="KW-0472">Membrane</keyword>
<dbReference type="RefSeq" id="WP_274456875.1">
    <property type="nucleotide sequence ID" value="NZ_CP067097.1"/>
</dbReference>
<dbReference type="Proteomes" id="UP001232973">
    <property type="component" value="Unassembled WGS sequence"/>
</dbReference>
<evidence type="ECO:0000256" key="1">
    <source>
        <dbReference type="SAM" id="Phobius"/>
    </source>
</evidence>
<comment type="caution">
    <text evidence="2">The sequence shown here is derived from an EMBL/GenBank/DDBJ whole genome shotgun (WGS) entry which is preliminary data.</text>
</comment>
<feature type="transmembrane region" description="Helical" evidence="1">
    <location>
        <begin position="201"/>
        <end position="222"/>
    </location>
</feature>
<evidence type="ECO:0000313" key="3">
    <source>
        <dbReference type="Proteomes" id="UP001232973"/>
    </source>
</evidence>
<feature type="transmembrane region" description="Helical" evidence="1">
    <location>
        <begin position="301"/>
        <end position="322"/>
    </location>
</feature>
<evidence type="ECO:0000313" key="2">
    <source>
        <dbReference type="EMBL" id="MDQ0190121.1"/>
    </source>
</evidence>
<organism evidence="2 3">
    <name type="scientific">Alicyclobacillus cycloheptanicus</name>
    <dbReference type="NCBI Taxonomy" id="1457"/>
    <lineage>
        <taxon>Bacteria</taxon>
        <taxon>Bacillati</taxon>
        <taxon>Bacillota</taxon>
        <taxon>Bacilli</taxon>
        <taxon>Bacillales</taxon>
        <taxon>Alicyclobacillaceae</taxon>
        <taxon>Alicyclobacillus</taxon>
    </lineage>
</organism>
<reference evidence="2 3" key="1">
    <citation type="submission" date="2023-07" db="EMBL/GenBank/DDBJ databases">
        <title>Genomic Encyclopedia of Type Strains, Phase IV (KMG-IV): sequencing the most valuable type-strain genomes for metagenomic binning, comparative biology and taxonomic classification.</title>
        <authorList>
            <person name="Goeker M."/>
        </authorList>
    </citation>
    <scope>NUCLEOTIDE SEQUENCE [LARGE SCALE GENOMIC DNA]</scope>
    <source>
        <strain evidence="2 3">DSM 4006</strain>
    </source>
</reference>
<feature type="transmembrane region" description="Helical" evidence="1">
    <location>
        <begin position="103"/>
        <end position="125"/>
    </location>
</feature>
<feature type="transmembrane region" description="Helical" evidence="1">
    <location>
        <begin position="351"/>
        <end position="371"/>
    </location>
</feature>
<gene>
    <name evidence="2" type="ORF">J2S03_001984</name>
</gene>
<feature type="transmembrane region" description="Helical" evidence="1">
    <location>
        <begin position="401"/>
        <end position="422"/>
    </location>
</feature>
<accession>A0ABT9XII5</accession>
<keyword evidence="1" id="KW-1133">Transmembrane helix</keyword>
<protein>
    <recommendedName>
        <fullName evidence="4">Membrane protein involved in the export of O-antigen and teichoic acid</fullName>
    </recommendedName>
</protein>
<feature type="transmembrane region" description="Helical" evidence="1">
    <location>
        <begin position="442"/>
        <end position="465"/>
    </location>
</feature>
<feature type="transmembrane region" description="Helical" evidence="1">
    <location>
        <begin position="501"/>
        <end position="520"/>
    </location>
</feature>
<feature type="transmembrane region" description="Helical" evidence="1">
    <location>
        <begin position="234"/>
        <end position="251"/>
    </location>
</feature>
<feature type="transmembrane region" description="Helical" evidence="1">
    <location>
        <begin position="176"/>
        <end position="195"/>
    </location>
</feature>
<evidence type="ECO:0008006" key="4">
    <source>
        <dbReference type="Google" id="ProtNLM"/>
    </source>
</evidence>
<keyword evidence="3" id="KW-1185">Reference proteome</keyword>